<keyword evidence="1" id="KW-1133">Transmembrane helix</keyword>
<keyword evidence="3" id="KW-1185">Reference proteome</keyword>
<feature type="transmembrane region" description="Helical" evidence="1">
    <location>
        <begin position="21"/>
        <end position="41"/>
    </location>
</feature>
<dbReference type="STRING" id="69960.SAMN05421720_11163"/>
<dbReference type="RefSeq" id="WP_092787360.1">
    <property type="nucleotide sequence ID" value="NZ_FNAP01000011.1"/>
</dbReference>
<dbReference type="Proteomes" id="UP000199412">
    <property type="component" value="Unassembled WGS sequence"/>
</dbReference>
<dbReference type="AlphaFoldDB" id="A0A1G7FGV1"/>
<keyword evidence="1" id="KW-0812">Transmembrane</keyword>
<feature type="transmembrane region" description="Helical" evidence="1">
    <location>
        <begin position="157"/>
        <end position="177"/>
    </location>
</feature>
<evidence type="ECO:0000313" key="3">
    <source>
        <dbReference type="Proteomes" id="UP000199412"/>
    </source>
</evidence>
<keyword evidence="1" id="KW-0472">Membrane</keyword>
<accession>A0A1G7FGV1</accession>
<gene>
    <name evidence="2" type="ORF">SAMN05421720_11163</name>
</gene>
<dbReference type="OrthoDB" id="7357308at2"/>
<name>A0A1G7FGV1_9PROT</name>
<feature type="transmembrane region" description="Helical" evidence="1">
    <location>
        <begin position="113"/>
        <end position="137"/>
    </location>
</feature>
<dbReference type="EMBL" id="FNAP01000011">
    <property type="protein sequence ID" value="SDE75102.1"/>
    <property type="molecule type" value="Genomic_DNA"/>
</dbReference>
<feature type="transmembrane region" description="Helical" evidence="1">
    <location>
        <begin position="77"/>
        <end position="101"/>
    </location>
</feature>
<evidence type="ECO:0000256" key="1">
    <source>
        <dbReference type="SAM" id="Phobius"/>
    </source>
</evidence>
<evidence type="ECO:0000313" key="2">
    <source>
        <dbReference type="EMBL" id="SDE75102.1"/>
    </source>
</evidence>
<protein>
    <submittedName>
        <fullName evidence="2">Uncharacterized protein</fullName>
    </submittedName>
</protein>
<organism evidence="2 3">
    <name type="scientific">Rhodospira trueperi</name>
    <dbReference type="NCBI Taxonomy" id="69960"/>
    <lineage>
        <taxon>Bacteria</taxon>
        <taxon>Pseudomonadati</taxon>
        <taxon>Pseudomonadota</taxon>
        <taxon>Alphaproteobacteria</taxon>
        <taxon>Rhodospirillales</taxon>
        <taxon>Rhodospirillaceae</taxon>
        <taxon>Rhodospira</taxon>
    </lineage>
</organism>
<sequence>MPIHEMTDEERYLAPPRHGQLALTTAGWVLGGLAAALLVTLPSPWQAQALALYTDTFGAPKPVDGVVPGPVVNTQGVVVFGLAGLMVGFVSSILTDLLYGIPKIHLRWSVLPLILLWGAALGAFALVGFPFAAPVVGGLMGWLRAAGFSAFGRRVQAIVWVVVTGLMCAALGVLMILRPDLGTVVRFS</sequence>
<proteinExistence type="predicted"/>
<reference evidence="2 3" key="1">
    <citation type="submission" date="2016-10" db="EMBL/GenBank/DDBJ databases">
        <authorList>
            <person name="de Groot N.N."/>
        </authorList>
    </citation>
    <scope>NUCLEOTIDE SEQUENCE [LARGE SCALE GENOMIC DNA]</scope>
    <source>
        <strain evidence="2 3">ATCC 700224</strain>
    </source>
</reference>